<dbReference type="PROSITE" id="PS00018">
    <property type="entry name" value="EF_HAND_1"/>
    <property type="match status" value="1"/>
</dbReference>
<reference evidence="4" key="1">
    <citation type="submission" date="2021-02" db="EMBL/GenBank/DDBJ databases">
        <title>Comparative genomics reveals that relaxation of natural selection precedes convergent phenotypic evolution of cavefish.</title>
        <authorList>
            <person name="Peng Z."/>
        </authorList>
    </citation>
    <scope>NUCLEOTIDE SEQUENCE</scope>
    <source>
        <tissue evidence="4">Muscle</tissue>
    </source>
</reference>
<protein>
    <submittedName>
        <fullName evidence="4">Calglandulin</fullName>
    </submittedName>
</protein>
<keyword evidence="5" id="KW-1185">Reference proteome</keyword>
<keyword evidence="1" id="KW-0479">Metal-binding</keyword>
<sequence>GTKSIKIKTKTTINLYSNIKINKTKNCKNYGKIGKVTCKCEGFLGLMVLYHEKSEPLNENEAEQMMKEADKDADGTIDYEEFVAMMTGDSFKINE</sequence>
<dbReference type="Pfam" id="PF00036">
    <property type="entry name" value="EF-hand_1"/>
    <property type="match status" value="1"/>
</dbReference>
<dbReference type="EMBL" id="JAFHDT010000007">
    <property type="protein sequence ID" value="KAI7808079.1"/>
    <property type="molecule type" value="Genomic_DNA"/>
</dbReference>
<organism evidence="4 5">
    <name type="scientific">Triplophysa rosa</name>
    <name type="common">Cave loach</name>
    <dbReference type="NCBI Taxonomy" id="992332"/>
    <lineage>
        <taxon>Eukaryota</taxon>
        <taxon>Metazoa</taxon>
        <taxon>Chordata</taxon>
        <taxon>Craniata</taxon>
        <taxon>Vertebrata</taxon>
        <taxon>Euteleostomi</taxon>
        <taxon>Actinopterygii</taxon>
        <taxon>Neopterygii</taxon>
        <taxon>Teleostei</taxon>
        <taxon>Ostariophysi</taxon>
        <taxon>Cypriniformes</taxon>
        <taxon>Nemacheilidae</taxon>
        <taxon>Triplophysa</taxon>
    </lineage>
</organism>
<dbReference type="PROSITE" id="PS50222">
    <property type="entry name" value="EF_HAND_2"/>
    <property type="match status" value="1"/>
</dbReference>
<evidence type="ECO:0000256" key="2">
    <source>
        <dbReference type="ARBA" id="ARBA00022837"/>
    </source>
</evidence>
<dbReference type="Gene3D" id="1.10.238.10">
    <property type="entry name" value="EF-hand"/>
    <property type="match status" value="1"/>
</dbReference>
<dbReference type="Proteomes" id="UP001059041">
    <property type="component" value="Linkage Group LG7"/>
</dbReference>
<evidence type="ECO:0000313" key="4">
    <source>
        <dbReference type="EMBL" id="KAI7808079.1"/>
    </source>
</evidence>
<accession>A0A9W8C6B3</accession>
<evidence type="ECO:0000313" key="5">
    <source>
        <dbReference type="Proteomes" id="UP001059041"/>
    </source>
</evidence>
<dbReference type="InterPro" id="IPR002048">
    <property type="entry name" value="EF_hand_dom"/>
</dbReference>
<keyword evidence="2" id="KW-0106">Calcium</keyword>
<evidence type="ECO:0000259" key="3">
    <source>
        <dbReference type="PROSITE" id="PS50222"/>
    </source>
</evidence>
<dbReference type="CDD" id="cd00051">
    <property type="entry name" value="EFh"/>
    <property type="match status" value="1"/>
</dbReference>
<dbReference type="GO" id="GO:0005509">
    <property type="term" value="F:calcium ion binding"/>
    <property type="evidence" value="ECO:0007669"/>
    <property type="project" value="InterPro"/>
</dbReference>
<feature type="non-terminal residue" evidence="4">
    <location>
        <position position="95"/>
    </location>
</feature>
<dbReference type="InterPro" id="IPR011992">
    <property type="entry name" value="EF-hand-dom_pair"/>
</dbReference>
<proteinExistence type="predicted"/>
<evidence type="ECO:0000256" key="1">
    <source>
        <dbReference type="ARBA" id="ARBA00022723"/>
    </source>
</evidence>
<comment type="caution">
    <text evidence="4">The sequence shown here is derived from an EMBL/GenBank/DDBJ whole genome shotgun (WGS) entry which is preliminary data.</text>
</comment>
<dbReference type="InterPro" id="IPR018247">
    <property type="entry name" value="EF_Hand_1_Ca_BS"/>
</dbReference>
<dbReference type="SMART" id="SM00054">
    <property type="entry name" value="EFh"/>
    <property type="match status" value="1"/>
</dbReference>
<name>A0A9W8C6B3_TRIRA</name>
<feature type="domain" description="EF-hand" evidence="3">
    <location>
        <begin position="57"/>
        <end position="92"/>
    </location>
</feature>
<dbReference type="AlphaFoldDB" id="A0A9W8C6B3"/>
<dbReference type="SUPFAM" id="SSF47473">
    <property type="entry name" value="EF-hand"/>
    <property type="match status" value="1"/>
</dbReference>
<gene>
    <name evidence="4" type="ORF">IRJ41_015583</name>
</gene>